<name>A0A4R6BYT8_9STAP</name>
<dbReference type="InterPro" id="IPR020835">
    <property type="entry name" value="Catalase_sf"/>
</dbReference>
<organism evidence="1 2">
    <name type="scientific">Macrococcus bovicus</name>
    <dbReference type="NCBI Taxonomy" id="69968"/>
    <lineage>
        <taxon>Bacteria</taxon>
        <taxon>Bacillati</taxon>
        <taxon>Bacillota</taxon>
        <taxon>Bacilli</taxon>
        <taxon>Bacillales</taxon>
        <taxon>Staphylococcaceae</taxon>
        <taxon>Macrococcus</taxon>
    </lineage>
</organism>
<reference evidence="1 2" key="1">
    <citation type="submission" date="2019-01" db="EMBL/GenBank/DDBJ databases">
        <title>Draft genome sequences of the type strains of six Macrococcus species.</title>
        <authorList>
            <person name="Mazhar S."/>
            <person name="Altermann E."/>
            <person name="Hill C."/>
            <person name="Mcauliffe O."/>
        </authorList>
    </citation>
    <scope>NUCLEOTIDE SEQUENCE [LARGE SCALE GENOMIC DNA]</scope>
    <source>
        <strain evidence="1 2">ATCC 51825</strain>
    </source>
</reference>
<dbReference type="RefSeq" id="WP_133452150.1">
    <property type="nucleotide sequence ID" value="NZ_SCWF01000009.1"/>
</dbReference>
<gene>
    <name evidence="1" type="ORF">ERX55_08520</name>
</gene>
<dbReference type="EMBL" id="SCWF01000009">
    <property type="protein sequence ID" value="TDM13625.1"/>
    <property type="molecule type" value="Genomic_DNA"/>
</dbReference>
<dbReference type="Gene3D" id="2.40.180.10">
    <property type="entry name" value="Catalase core domain"/>
    <property type="match status" value="1"/>
</dbReference>
<accession>A0A4R6BYT8</accession>
<dbReference type="OrthoDB" id="2386687at2"/>
<keyword evidence="2" id="KW-1185">Reference proteome</keyword>
<dbReference type="AlphaFoldDB" id="A0A4R6BYT8"/>
<evidence type="ECO:0000313" key="1">
    <source>
        <dbReference type="EMBL" id="TDM13625.1"/>
    </source>
</evidence>
<comment type="caution">
    <text evidence="1">The sequence shown here is derived from an EMBL/GenBank/DDBJ whole genome shotgun (WGS) entry which is preliminary data.</text>
</comment>
<sequence length="260" mass="30636">MAKIAERIINYIEMLGVHDKGLKRAHARGYYYEAKVELTSEGQALLGDTQQAVIRLSDAPPNKRTPAQLVSLKGLAIHFKESDSHFIFVNFPYFPFVKRESVLMLMTYINAIKQTDDWWVRMNLMRKIGRLEGFGQKLGKFVSHFPLSTSRQHQTYHNLHYYQTDKDYVRFHVVYEDDIRLYVERYTAPCSIEVLRNDGDIRQIGRLTITREIDIDLPYFELLKTGPHLQPLREDDIIYLRDEMYQISAERRLNEKNSES</sequence>
<dbReference type="Gene3D" id="1.20.1280.120">
    <property type="match status" value="1"/>
</dbReference>
<dbReference type="Proteomes" id="UP000294843">
    <property type="component" value="Unassembled WGS sequence"/>
</dbReference>
<dbReference type="GO" id="GO:0020037">
    <property type="term" value="F:heme binding"/>
    <property type="evidence" value="ECO:0007669"/>
    <property type="project" value="InterPro"/>
</dbReference>
<proteinExistence type="predicted"/>
<evidence type="ECO:0000313" key="2">
    <source>
        <dbReference type="Proteomes" id="UP000294843"/>
    </source>
</evidence>
<protein>
    <submittedName>
        <fullName evidence="1">Uncharacterized protein</fullName>
    </submittedName>
</protein>
<dbReference type="SUPFAM" id="SSF56634">
    <property type="entry name" value="Heme-dependent catalase-like"/>
    <property type="match status" value="1"/>
</dbReference>